<keyword evidence="3" id="KW-1185">Reference proteome</keyword>
<dbReference type="EMBL" id="BPQP01000123">
    <property type="protein sequence ID" value="GJD97887.1"/>
    <property type="molecule type" value="Genomic_DNA"/>
</dbReference>
<dbReference type="Pfam" id="PF11994">
    <property type="entry name" value="DUF3489"/>
    <property type="match status" value="1"/>
</dbReference>
<dbReference type="RefSeq" id="WP_238246925.1">
    <property type="nucleotide sequence ID" value="NZ_BPQP01000123.1"/>
</dbReference>
<evidence type="ECO:0000313" key="3">
    <source>
        <dbReference type="Proteomes" id="UP001055125"/>
    </source>
</evidence>
<reference evidence="2" key="2">
    <citation type="submission" date="2021-08" db="EMBL/GenBank/DDBJ databases">
        <authorList>
            <person name="Tani A."/>
            <person name="Ola A."/>
            <person name="Ogura Y."/>
            <person name="Katsura K."/>
            <person name="Hayashi T."/>
        </authorList>
    </citation>
    <scope>NUCLEOTIDE SEQUENCE</scope>
    <source>
        <strain evidence="2">DSM 19015</strain>
    </source>
</reference>
<feature type="region of interest" description="Disordered" evidence="1">
    <location>
        <begin position="139"/>
        <end position="185"/>
    </location>
</feature>
<sequence length="185" mass="19439">MPNLTLSPSEGAVLTGAATRGDAQVILPTTMKPASAQRLLGKLLKHELVAATEQEGIISHHLTLAGYEAVGLKPPSAVPAPALPAHSRKAVPASDAPQAGTKREHVVALLSRPEGASLAELITATGWLPHTTRAALSRLRSSGRTLEKSPREDGSTAYRIVIEPARPRRRSRKPAAEARAQVSIG</sequence>
<proteinExistence type="predicted"/>
<gene>
    <name evidence="2" type="ORF">OCOJLMKI_5126</name>
</gene>
<feature type="region of interest" description="Disordered" evidence="1">
    <location>
        <begin position="81"/>
        <end position="101"/>
    </location>
</feature>
<protein>
    <recommendedName>
        <fullName evidence="4">DUF3489 domain-containing protein</fullName>
    </recommendedName>
</protein>
<evidence type="ECO:0008006" key="4">
    <source>
        <dbReference type="Google" id="ProtNLM"/>
    </source>
</evidence>
<dbReference type="InterPro" id="IPR021880">
    <property type="entry name" value="DUF3489"/>
</dbReference>
<accession>A0ABQ4S7Z5</accession>
<comment type="caution">
    <text evidence="2">The sequence shown here is derived from an EMBL/GenBank/DDBJ whole genome shotgun (WGS) entry which is preliminary data.</text>
</comment>
<dbReference type="Proteomes" id="UP001055125">
    <property type="component" value="Unassembled WGS sequence"/>
</dbReference>
<evidence type="ECO:0000256" key="1">
    <source>
        <dbReference type="SAM" id="MobiDB-lite"/>
    </source>
</evidence>
<evidence type="ECO:0000313" key="2">
    <source>
        <dbReference type="EMBL" id="GJD97887.1"/>
    </source>
</evidence>
<feature type="compositionally biased region" description="Basic and acidic residues" evidence="1">
    <location>
        <begin position="145"/>
        <end position="154"/>
    </location>
</feature>
<organism evidence="2 3">
    <name type="scientific">Methylobacterium iners</name>
    <dbReference type="NCBI Taxonomy" id="418707"/>
    <lineage>
        <taxon>Bacteria</taxon>
        <taxon>Pseudomonadati</taxon>
        <taxon>Pseudomonadota</taxon>
        <taxon>Alphaproteobacteria</taxon>
        <taxon>Hyphomicrobiales</taxon>
        <taxon>Methylobacteriaceae</taxon>
        <taxon>Methylobacterium</taxon>
    </lineage>
</organism>
<name>A0ABQ4S7Z5_9HYPH</name>
<reference evidence="2" key="1">
    <citation type="journal article" date="2021" name="Front. Microbiol.">
        <title>Comprehensive Comparative Genomics and Phenotyping of Methylobacterium Species.</title>
        <authorList>
            <person name="Alessa O."/>
            <person name="Ogura Y."/>
            <person name="Fujitani Y."/>
            <person name="Takami H."/>
            <person name="Hayashi T."/>
            <person name="Sahin N."/>
            <person name="Tani A."/>
        </authorList>
    </citation>
    <scope>NUCLEOTIDE SEQUENCE</scope>
    <source>
        <strain evidence="2">DSM 19015</strain>
    </source>
</reference>